<protein>
    <recommendedName>
        <fullName evidence="3">Endonuclease/exonuclease/phosphatase domain-containing protein</fullName>
    </recommendedName>
</protein>
<comment type="caution">
    <text evidence="1">The sequence shown here is derived from an EMBL/GenBank/DDBJ whole genome shotgun (WGS) entry which is preliminary data.</text>
</comment>
<keyword evidence="2" id="KW-1185">Reference proteome</keyword>
<reference evidence="1 2" key="1">
    <citation type="submission" date="2023-02" db="EMBL/GenBank/DDBJ databases">
        <title>LHISI_Scaffold_Assembly.</title>
        <authorList>
            <person name="Stuart O.P."/>
            <person name="Cleave R."/>
            <person name="Magrath M.J.L."/>
            <person name="Mikheyev A.S."/>
        </authorList>
    </citation>
    <scope>NUCLEOTIDE SEQUENCE [LARGE SCALE GENOMIC DNA]</scope>
    <source>
        <strain evidence="1">Daus_M_001</strain>
        <tissue evidence="1">Leg muscle</tissue>
    </source>
</reference>
<dbReference type="PANTHER" id="PTHR33273">
    <property type="entry name" value="DOMAIN-CONTAINING PROTEIN, PUTATIVE-RELATED"/>
    <property type="match status" value="1"/>
</dbReference>
<evidence type="ECO:0008006" key="3">
    <source>
        <dbReference type="Google" id="ProtNLM"/>
    </source>
</evidence>
<name>A0ABQ9IAB8_9NEOP</name>
<evidence type="ECO:0000313" key="2">
    <source>
        <dbReference type="Proteomes" id="UP001159363"/>
    </source>
</evidence>
<dbReference type="PANTHER" id="PTHR33273:SF4">
    <property type="entry name" value="ENDONUCLEASE_EXONUCLEASE_PHOSPHATASE DOMAIN-CONTAINING PROTEIN"/>
    <property type="match status" value="1"/>
</dbReference>
<sequence>MTTAPHLQSHILECKWNVETTKKLNMSTEGGTAIIIKRTIHHRITLSPLNHIKATAISVLTGGTHIIFTAAYKPPQNPITNENLDQLIDHQSHFLIAGDLNSKHTD</sequence>
<dbReference type="SUPFAM" id="SSF56219">
    <property type="entry name" value="DNase I-like"/>
    <property type="match status" value="1"/>
</dbReference>
<dbReference type="Gene3D" id="3.60.10.10">
    <property type="entry name" value="Endonuclease/exonuclease/phosphatase"/>
    <property type="match status" value="1"/>
</dbReference>
<dbReference type="Proteomes" id="UP001159363">
    <property type="component" value="Chromosome 2"/>
</dbReference>
<gene>
    <name evidence="1" type="ORF">PR048_005998</name>
</gene>
<accession>A0ABQ9IAB8</accession>
<dbReference type="InterPro" id="IPR036691">
    <property type="entry name" value="Endo/exonu/phosph_ase_sf"/>
</dbReference>
<organism evidence="1 2">
    <name type="scientific">Dryococelus australis</name>
    <dbReference type="NCBI Taxonomy" id="614101"/>
    <lineage>
        <taxon>Eukaryota</taxon>
        <taxon>Metazoa</taxon>
        <taxon>Ecdysozoa</taxon>
        <taxon>Arthropoda</taxon>
        <taxon>Hexapoda</taxon>
        <taxon>Insecta</taxon>
        <taxon>Pterygota</taxon>
        <taxon>Neoptera</taxon>
        <taxon>Polyneoptera</taxon>
        <taxon>Phasmatodea</taxon>
        <taxon>Verophasmatodea</taxon>
        <taxon>Anareolatae</taxon>
        <taxon>Phasmatidae</taxon>
        <taxon>Eurycanthinae</taxon>
        <taxon>Dryococelus</taxon>
    </lineage>
</organism>
<proteinExistence type="predicted"/>
<evidence type="ECO:0000313" key="1">
    <source>
        <dbReference type="EMBL" id="KAJ8893407.1"/>
    </source>
</evidence>
<dbReference type="EMBL" id="JARBHB010000002">
    <property type="protein sequence ID" value="KAJ8893407.1"/>
    <property type="molecule type" value="Genomic_DNA"/>
</dbReference>